<evidence type="ECO:0000256" key="1">
    <source>
        <dbReference type="SAM" id="Phobius"/>
    </source>
</evidence>
<dbReference type="OrthoDB" id="5798401at2759"/>
<dbReference type="AlphaFoldDB" id="A0A3P7H6S4"/>
<keyword evidence="3" id="KW-1185">Reference proteome</keyword>
<keyword evidence="1" id="KW-0472">Membrane</keyword>
<accession>A0A3P7H6S4</accession>
<feature type="transmembrane region" description="Helical" evidence="1">
    <location>
        <begin position="22"/>
        <end position="45"/>
    </location>
</feature>
<sequence>MASQFSNCGRKVYWSKFCHNFLHSRLCLLLGPSLFSITLLLITVFPTNIKTLPRVMLIVVTLDVFWRVALFFQLLELDFQFRIVTGSEYGDRILHDVFFQISVFIIHLFPLYIPTLLIVFVQHYRMQVYFSETVNHFFQ</sequence>
<name>A0A3P7H6S4_ANGCS</name>
<keyword evidence="1" id="KW-1133">Transmembrane helix</keyword>
<dbReference type="Proteomes" id="UP000267027">
    <property type="component" value="Unassembled WGS sequence"/>
</dbReference>
<evidence type="ECO:0000313" key="3">
    <source>
        <dbReference type="Proteomes" id="UP000267027"/>
    </source>
</evidence>
<organism evidence="2 3">
    <name type="scientific">Angiostrongylus costaricensis</name>
    <name type="common">Nematode worm</name>
    <dbReference type="NCBI Taxonomy" id="334426"/>
    <lineage>
        <taxon>Eukaryota</taxon>
        <taxon>Metazoa</taxon>
        <taxon>Ecdysozoa</taxon>
        <taxon>Nematoda</taxon>
        <taxon>Chromadorea</taxon>
        <taxon>Rhabditida</taxon>
        <taxon>Rhabditina</taxon>
        <taxon>Rhabditomorpha</taxon>
        <taxon>Strongyloidea</taxon>
        <taxon>Metastrongylidae</taxon>
        <taxon>Angiostrongylus</taxon>
    </lineage>
</organism>
<feature type="transmembrane region" description="Helical" evidence="1">
    <location>
        <begin position="97"/>
        <end position="121"/>
    </location>
</feature>
<protein>
    <recommendedName>
        <fullName evidence="4">G_PROTEIN_RECEP_F1_2 domain-containing protein</fullName>
    </recommendedName>
</protein>
<dbReference type="STRING" id="334426.A0A3P7H6S4"/>
<keyword evidence="1" id="KW-0812">Transmembrane</keyword>
<dbReference type="EMBL" id="UYYA01000247">
    <property type="protein sequence ID" value="VDM53176.1"/>
    <property type="molecule type" value="Genomic_DNA"/>
</dbReference>
<proteinExistence type="predicted"/>
<evidence type="ECO:0008006" key="4">
    <source>
        <dbReference type="Google" id="ProtNLM"/>
    </source>
</evidence>
<evidence type="ECO:0000313" key="2">
    <source>
        <dbReference type="EMBL" id="VDM53176.1"/>
    </source>
</evidence>
<reference evidence="2 3" key="1">
    <citation type="submission" date="2018-11" db="EMBL/GenBank/DDBJ databases">
        <authorList>
            <consortium name="Pathogen Informatics"/>
        </authorList>
    </citation>
    <scope>NUCLEOTIDE SEQUENCE [LARGE SCALE GENOMIC DNA]</scope>
    <source>
        <strain evidence="2 3">Costa Rica</strain>
    </source>
</reference>
<gene>
    <name evidence="2" type="ORF">ACOC_LOCUS1591</name>
</gene>